<sequence length="164" mass="19146">MFKKRSSPITQKVSNLLAEIRKPIIARVKISLINSGKLKRVKLLKHYNYGYIQEYEYSPSSTPLVRQYLYKRELKKQQCGCRGLLVPMFLVSRCCLGDLRGEVEDENHQVFIRDFGSGLEALPSNGVAERYSLDGESSIDERAEEFIERFYEEMRLQRQQSLMK</sequence>
<keyword evidence="2" id="KW-1185">Reference proteome</keyword>
<dbReference type="EMBL" id="CAMAPE010000065">
    <property type="protein sequence ID" value="CAH9114773.1"/>
    <property type="molecule type" value="Genomic_DNA"/>
</dbReference>
<dbReference type="Proteomes" id="UP001152484">
    <property type="component" value="Unassembled WGS sequence"/>
</dbReference>
<dbReference type="PANTHER" id="PTHR33265:SF10">
    <property type="entry name" value="OS01G0133200 PROTEIN"/>
    <property type="match status" value="1"/>
</dbReference>
<dbReference type="AlphaFoldDB" id="A0A9P0ZUJ5"/>
<protein>
    <recommendedName>
        <fullName evidence="3">Cotton fiber protein</fullName>
    </recommendedName>
</protein>
<dbReference type="PANTHER" id="PTHR33265">
    <property type="entry name" value="AVR9/CF-9 RAPIDLY ELICITED PROTEIN-RELATED"/>
    <property type="match status" value="1"/>
</dbReference>
<proteinExistence type="predicted"/>
<dbReference type="Pfam" id="PF05553">
    <property type="entry name" value="DUF761"/>
    <property type="match status" value="1"/>
</dbReference>
<evidence type="ECO:0000313" key="1">
    <source>
        <dbReference type="EMBL" id="CAH9114773.1"/>
    </source>
</evidence>
<gene>
    <name evidence="1" type="ORF">CEURO_LOCUS20522</name>
</gene>
<evidence type="ECO:0008006" key="3">
    <source>
        <dbReference type="Google" id="ProtNLM"/>
    </source>
</evidence>
<dbReference type="InterPro" id="IPR008480">
    <property type="entry name" value="DUF761_pln"/>
</dbReference>
<dbReference type="OrthoDB" id="1936669at2759"/>
<comment type="caution">
    <text evidence="1">The sequence shown here is derived from an EMBL/GenBank/DDBJ whole genome shotgun (WGS) entry which is preliminary data.</text>
</comment>
<evidence type="ECO:0000313" key="2">
    <source>
        <dbReference type="Proteomes" id="UP001152484"/>
    </source>
</evidence>
<accession>A0A9P0ZUJ5</accession>
<reference evidence="1" key="1">
    <citation type="submission" date="2022-07" db="EMBL/GenBank/DDBJ databases">
        <authorList>
            <person name="Macas J."/>
            <person name="Novak P."/>
            <person name="Neumann P."/>
        </authorList>
    </citation>
    <scope>NUCLEOTIDE SEQUENCE</scope>
</reference>
<name>A0A9P0ZUJ5_CUSEU</name>
<organism evidence="1 2">
    <name type="scientific">Cuscuta europaea</name>
    <name type="common">European dodder</name>
    <dbReference type="NCBI Taxonomy" id="41803"/>
    <lineage>
        <taxon>Eukaryota</taxon>
        <taxon>Viridiplantae</taxon>
        <taxon>Streptophyta</taxon>
        <taxon>Embryophyta</taxon>
        <taxon>Tracheophyta</taxon>
        <taxon>Spermatophyta</taxon>
        <taxon>Magnoliopsida</taxon>
        <taxon>eudicotyledons</taxon>
        <taxon>Gunneridae</taxon>
        <taxon>Pentapetalae</taxon>
        <taxon>asterids</taxon>
        <taxon>lamiids</taxon>
        <taxon>Solanales</taxon>
        <taxon>Convolvulaceae</taxon>
        <taxon>Cuscuteae</taxon>
        <taxon>Cuscuta</taxon>
        <taxon>Cuscuta subgen. Cuscuta</taxon>
    </lineage>
</organism>